<proteinExistence type="predicted"/>
<protein>
    <submittedName>
        <fullName evidence="1">Uncharacterized protein</fullName>
    </submittedName>
</protein>
<accession>A0A2K3MW08</accession>
<feature type="non-terminal residue" evidence="1">
    <location>
        <position position="1"/>
    </location>
</feature>
<evidence type="ECO:0000313" key="2">
    <source>
        <dbReference type="Proteomes" id="UP000236291"/>
    </source>
</evidence>
<sequence length="105" mass="11701">SELAYVTGRVIDENGLKTTFVAVLDRVRGARNDLIFNNTTHSFQLIVVQTKFLSEDIQRANKDASPTAATSRNGRSLEQETVLLAEELCECSGNFCWIFSSIVKM</sequence>
<reference evidence="1 2" key="1">
    <citation type="journal article" date="2014" name="Am. J. Bot.">
        <title>Genome assembly and annotation for red clover (Trifolium pratense; Fabaceae).</title>
        <authorList>
            <person name="Istvanek J."/>
            <person name="Jaros M."/>
            <person name="Krenek A."/>
            <person name="Repkova J."/>
        </authorList>
    </citation>
    <scope>NUCLEOTIDE SEQUENCE [LARGE SCALE GENOMIC DNA]</scope>
    <source>
        <strain evidence="2">cv. Tatra</strain>
        <tissue evidence="1">Young leaves</tissue>
    </source>
</reference>
<reference evidence="1 2" key="2">
    <citation type="journal article" date="2017" name="Front. Plant Sci.">
        <title>Gene Classification and Mining of Molecular Markers Useful in Red Clover (Trifolium pratense) Breeding.</title>
        <authorList>
            <person name="Istvanek J."/>
            <person name="Dluhosova J."/>
            <person name="Dluhos P."/>
            <person name="Patkova L."/>
            <person name="Nedelnik J."/>
            <person name="Repkova J."/>
        </authorList>
    </citation>
    <scope>NUCLEOTIDE SEQUENCE [LARGE SCALE GENOMIC DNA]</scope>
    <source>
        <strain evidence="2">cv. Tatra</strain>
        <tissue evidence="1">Young leaves</tissue>
    </source>
</reference>
<gene>
    <name evidence="1" type="ORF">L195_g018134</name>
</gene>
<dbReference type="EMBL" id="ASHM01012979">
    <property type="protein sequence ID" value="PNX94952.1"/>
    <property type="molecule type" value="Genomic_DNA"/>
</dbReference>
<evidence type="ECO:0000313" key="1">
    <source>
        <dbReference type="EMBL" id="PNX94952.1"/>
    </source>
</evidence>
<dbReference type="Proteomes" id="UP000236291">
    <property type="component" value="Unassembled WGS sequence"/>
</dbReference>
<organism evidence="1 2">
    <name type="scientific">Trifolium pratense</name>
    <name type="common">Red clover</name>
    <dbReference type="NCBI Taxonomy" id="57577"/>
    <lineage>
        <taxon>Eukaryota</taxon>
        <taxon>Viridiplantae</taxon>
        <taxon>Streptophyta</taxon>
        <taxon>Embryophyta</taxon>
        <taxon>Tracheophyta</taxon>
        <taxon>Spermatophyta</taxon>
        <taxon>Magnoliopsida</taxon>
        <taxon>eudicotyledons</taxon>
        <taxon>Gunneridae</taxon>
        <taxon>Pentapetalae</taxon>
        <taxon>rosids</taxon>
        <taxon>fabids</taxon>
        <taxon>Fabales</taxon>
        <taxon>Fabaceae</taxon>
        <taxon>Papilionoideae</taxon>
        <taxon>50 kb inversion clade</taxon>
        <taxon>NPAAA clade</taxon>
        <taxon>Hologalegina</taxon>
        <taxon>IRL clade</taxon>
        <taxon>Trifolieae</taxon>
        <taxon>Trifolium</taxon>
    </lineage>
</organism>
<name>A0A2K3MW08_TRIPR</name>
<dbReference type="AlphaFoldDB" id="A0A2K3MW08"/>
<comment type="caution">
    <text evidence="1">The sequence shown here is derived from an EMBL/GenBank/DDBJ whole genome shotgun (WGS) entry which is preliminary data.</text>
</comment>